<keyword evidence="1" id="KW-0812">Transmembrane</keyword>
<dbReference type="AlphaFoldDB" id="A0A7S2Z2T8"/>
<reference evidence="2" key="1">
    <citation type="submission" date="2021-01" db="EMBL/GenBank/DDBJ databases">
        <authorList>
            <person name="Corre E."/>
            <person name="Pelletier E."/>
            <person name="Niang G."/>
            <person name="Scheremetjew M."/>
            <person name="Finn R."/>
            <person name="Kale V."/>
            <person name="Holt S."/>
            <person name="Cochrane G."/>
            <person name="Meng A."/>
            <person name="Brown T."/>
            <person name="Cohen L."/>
        </authorList>
    </citation>
    <scope>NUCLEOTIDE SEQUENCE</scope>
    <source>
        <strain evidence="2">RCC856</strain>
    </source>
</reference>
<accession>A0A7S2Z2T8</accession>
<keyword evidence="1" id="KW-0472">Membrane</keyword>
<feature type="transmembrane region" description="Helical" evidence="1">
    <location>
        <begin position="30"/>
        <end position="53"/>
    </location>
</feature>
<dbReference type="InterPro" id="IPR011990">
    <property type="entry name" value="TPR-like_helical_dom_sf"/>
</dbReference>
<sequence length="215" mass="23733">MQNHSALRCVPGDWLNPNRAREPDFPSLPLLHRLTAIVVAAAVAVVVVVDVFYAEPNFFFCSVGEEFSGRALMHSMKGQNLSDVAAVISFAASRARPDEEDLIIAKVLFRYVSARGKTSPHELSNYAKVGKALLDMYEKEAGRSLPDTPLMHFVRLALEALEMSSDKLLSKLQSKYSLALGQDPEIAATVRSLVSVLKPKQKKPPSIMDMFKLFA</sequence>
<evidence type="ECO:0000256" key="1">
    <source>
        <dbReference type="SAM" id="Phobius"/>
    </source>
</evidence>
<dbReference type="Pfam" id="PF04190">
    <property type="entry name" value="GET4"/>
    <property type="match status" value="1"/>
</dbReference>
<dbReference type="EMBL" id="HBHU01006264">
    <property type="protein sequence ID" value="CAE0018372.1"/>
    <property type="molecule type" value="Transcribed_RNA"/>
</dbReference>
<dbReference type="GO" id="GO:0045048">
    <property type="term" value="P:protein insertion into ER membrane"/>
    <property type="evidence" value="ECO:0007669"/>
    <property type="project" value="InterPro"/>
</dbReference>
<protein>
    <submittedName>
        <fullName evidence="2">Uncharacterized protein</fullName>
    </submittedName>
</protein>
<keyword evidence="1" id="KW-1133">Transmembrane helix</keyword>
<proteinExistence type="predicted"/>
<gene>
    <name evidence="2" type="ORF">CLAU1311_LOCUS4061</name>
</gene>
<dbReference type="Gene3D" id="1.25.40.10">
    <property type="entry name" value="Tetratricopeptide repeat domain"/>
    <property type="match status" value="1"/>
</dbReference>
<dbReference type="InterPro" id="IPR007317">
    <property type="entry name" value="GET4"/>
</dbReference>
<evidence type="ECO:0000313" key="2">
    <source>
        <dbReference type="EMBL" id="CAE0018372.1"/>
    </source>
</evidence>
<name>A0A7S2Z2T8_9CHLO</name>
<organism evidence="2">
    <name type="scientific">Chloropicon laureae</name>
    <dbReference type="NCBI Taxonomy" id="464258"/>
    <lineage>
        <taxon>Eukaryota</taxon>
        <taxon>Viridiplantae</taxon>
        <taxon>Chlorophyta</taxon>
        <taxon>Chloropicophyceae</taxon>
        <taxon>Chloropicales</taxon>
        <taxon>Chloropicaceae</taxon>
        <taxon>Chloropicon</taxon>
    </lineage>
</organism>